<keyword evidence="1" id="KW-0479">Metal-binding</keyword>
<evidence type="ECO:0000256" key="1">
    <source>
        <dbReference type="ARBA" id="ARBA00022723"/>
    </source>
</evidence>
<dbReference type="InterPro" id="IPR023210">
    <property type="entry name" value="NADP_OxRdtase_dom"/>
</dbReference>
<dbReference type="PROSITE" id="PS00198">
    <property type="entry name" value="4FE4S_FER_1"/>
    <property type="match status" value="1"/>
</dbReference>
<name>A0ABV1GHJ0_9FIRM</name>
<dbReference type="EMBL" id="JBBMFA010000103">
    <property type="protein sequence ID" value="MEQ2521191.1"/>
    <property type="molecule type" value="Genomic_DNA"/>
</dbReference>
<accession>A0ABV1GHJ0</accession>
<sequence length="383" mass="41850">MNYRELGRTGLMVSEIGLGCEGFVDHDGELVEPLLNAAEQAGVNCLDLYSPDPEMRSRLGRALKGRRNRFILQAHLCTVWKDGQYKRTRDIREVRAGFEDLLTRLETDHVEIGMIHYVDSLEDWNGVQNGPVMDYARQLKAQGRIGCIGLSSHNPVAAAAAVESGLIDVLMFSVNPCYDLQPAGEDCEALWSGASYEKDLTNMDPDRARLYELCETRGVGITVMKAFGGGDLLNEKLSPAGRALTACQCIHYALTRPAVAAVMTGAHTVAELEQSLAYETAGEDERDYAAAFSSFPRISWNGHCMYCGHCAPCPKGIDVAAVTKFLNLARAQNGVPETVREHYAVLPHKADECVACGACTRRCPFGVDVVANMNEAAQLFGRP</sequence>
<dbReference type="InterPro" id="IPR017900">
    <property type="entry name" value="4Fe4S_Fe_S_CS"/>
</dbReference>
<dbReference type="PANTHER" id="PTHR43312:SF1">
    <property type="entry name" value="NADP-DEPENDENT OXIDOREDUCTASE DOMAIN-CONTAINING PROTEIN"/>
    <property type="match status" value="1"/>
</dbReference>
<keyword evidence="6" id="KW-1185">Reference proteome</keyword>
<dbReference type="PROSITE" id="PS51379">
    <property type="entry name" value="4FE4S_FER_2"/>
    <property type="match status" value="1"/>
</dbReference>
<dbReference type="Gene3D" id="3.20.20.100">
    <property type="entry name" value="NADP-dependent oxidoreductase domain"/>
    <property type="match status" value="1"/>
</dbReference>
<keyword evidence="3" id="KW-0411">Iron-sulfur</keyword>
<keyword evidence="2" id="KW-0408">Iron</keyword>
<dbReference type="CDD" id="cd19100">
    <property type="entry name" value="AKR_unchar"/>
    <property type="match status" value="1"/>
</dbReference>
<evidence type="ECO:0000256" key="2">
    <source>
        <dbReference type="ARBA" id="ARBA00023004"/>
    </source>
</evidence>
<evidence type="ECO:0000256" key="3">
    <source>
        <dbReference type="ARBA" id="ARBA00023014"/>
    </source>
</evidence>
<dbReference type="Proteomes" id="UP001477672">
    <property type="component" value="Unassembled WGS sequence"/>
</dbReference>
<comment type="caution">
    <text evidence="5">The sequence shown here is derived from an EMBL/GenBank/DDBJ whole genome shotgun (WGS) entry which is preliminary data.</text>
</comment>
<dbReference type="RefSeq" id="WP_349216704.1">
    <property type="nucleotide sequence ID" value="NZ_JBBMFA010000103.1"/>
</dbReference>
<dbReference type="PANTHER" id="PTHR43312">
    <property type="entry name" value="D-THREO-ALDOSE 1-DEHYDROGENASE"/>
    <property type="match status" value="1"/>
</dbReference>
<feature type="domain" description="4Fe-4S ferredoxin-type" evidence="4">
    <location>
        <begin position="344"/>
        <end position="373"/>
    </location>
</feature>
<evidence type="ECO:0000313" key="6">
    <source>
        <dbReference type="Proteomes" id="UP001477672"/>
    </source>
</evidence>
<dbReference type="InterPro" id="IPR036812">
    <property type="entry name" value="NAD(P)_OxRdtase_dom_sf"/>
</dbReference>
<evidence type="ECO:0000313" key="5">
    <source>
        <dbReference type="EMBL" id="MEQ2521191.1"/>
    </source>
</evidence>
<evidence type="ECO:0000259" key="4">
    <source>
        <dbReference type="PROSITE" id="PS51379"/>
    </source>
</evidence>
<reference evidence="5 6" key="1">
    <citation type="submission" date="2024-03" db="EMBL/GenBank/DDBJ databases">
        <title>Human intestinal bacterial collection.</title>
        <authorList>
            <person name="Pauvert C."/>
            <person name="Hitch T.C.A."/>
            <person name="Clavel T."/>
        </authorList>
    </citation>
    <scope>NUCLEOTIDE SEQUENCE [LARGE SCALE GENOMIC DNA]</scope>
    <source>
        <strain evidence="5 6">CLA-JM-H11</strain>
    </source>
</reference>
<dbReference type="Pfam" id="PF13183">
    <property type="entry name" value="Fer4_8"/>
    <property type="match status" value="1"/>
</dbReference>
<organism evidence="5 6">
    <name type="scientific">Ruthenibacterium intestinale</name>
    <dbReference type="NCBI Taxonomy" id="3133163"/>
    <lineage>
        <taxon>Bacteria</taxon>
        <taxon>Bacillati</taxon>
        <taxon>Bacillota</taxon>
        <taxon>Clostridia</taxon>
        <taxon>Eubacteriales</taxon>
        <taxon>Oscillospiraceae</taxon>
        <taxon>Ruthenibacterium</taxon>
    </lineage>
</organism>
<dbReference type="InterPro" id="IPR053135">
    <property type="entry name" value="AKR2_Oxidoreductase"/>
</dbReference>
<dbReference type="InterPro" id="IPR017896">
    <property type="entry name" value="4Fe4S_Fe-S-bd"/>
</dbReference>
<protein>
    <submittedName>
        <fullName evidence="5">Aldo/keto reductase</fullName>
    </submittedName>
</protein>
<dbReference type="SUPFAM" id="SSF46548">
    <property type="entry name" value="alpha-helical ferredoxin"/>
    <property type="match status" value="1"/>
</dbReference>
<gene>
    <name evidence="5" type="ORF">WMO24_12235</name>
</gene>
<dbReference type="Pfam" id="PF00248">
    <property type="entry name" value="Aldo_ket_red"/>
    <property type="match status" value="1"/>
</dbReference>
<dbReference type="SUPFAM" id="SSF51430">
    <property type="entry name" value="NAD(P)-linked oxidoreductase"/>
    <property type="match status" value="1"/>
</dbReference>
<proteinExistence type="predicted"/>